<evidence type="ECO:0000256" key="7">
    <source>
        <dbReference type="ARBA" id="ARBA00022837"/>
    </source>
</evidence>
<evidence type="ECO:0000256" key="6">
    <source>
        <dbReference type="ARBA" id="ARBA00022723"/>
    </source>
</evidence>
<evidence type="ECO:0000256" key="10">
    <source>
        <dbReference type="ARBA" id="ARBA00023157"/>
    </source>
</evidence>
<feature type="binding site" evidence="15">
    <location>
        <position position="354"/>
    </location>
    <ligand>
        <name>substrate</name>
    </ligand>
</feature>
<feature type="binding site" evidence="16">
    <location>
        <position position="258"/>
    </location>
    <ligand>
        <name>Ca(2+)</name>
        <dbReference type="ChEBI" id="CHEBI:29108"/>
        <label>1</label>
    </ligand>
</feature>
<dbReference type="SUPFAM" id="SSF48113">
    <property type="entry name" value="Heme-dependent peroxidases"/>
    <property type="match status" value="1"/>
</dbReference>
<dbReference type="GO" id="GO:0020037">
    <property type="term" value="F:heme binding"/>
    <property type="evidence" value="ECO:0007669"/>
    <property type="project" value="InterPro"/>
</dbReference>
<feature type="active site" description="Proton acceptor" evidence="14">
    <location>
        <position position="254"/>
    </location>
</feature>
<keyword evidence="11" id="KW-0325">Glycoprotein</keyword>
<feature type="signal peptide" evidence="20">
    <location>
        <begin position="1"/>
        <end position="18"/>
    </location>
</feature>
<keyword evidence="8" id="KW-0560">Oxidoreductase</keyword>
<organism evidence="22 23">
    <name type="scientific">Lolium multiflorum</name>
    <name type="common">Italian ryegrass</name>
    <name type="synonym">Lolium perenne subsp. multiflorum</name>
    <dbReference type="NCBI Taxonomy" id="4521"/>
    <lineage>
        <taxon>Eukaryota</taxon>
        <taxon>Viridiplantae</taxon>
        <taxon>Streptophyta</taxon>
        <taxon>Embryophyta</taxon>
        <taxon>Tracheophyta</taxon>
        <taxon>Spermatophyta</taxon>
        <taxon>Magnoliopsida</taxon>
        <taxon>Liliopsida</taxon>
        <taxon>Poales</taxon>
        <taxon>Poaceae</taxon>
        <taxon>BOP clade</taxon>
        <taxon>Pooideae</taxon>
        <taxon>Poodae</taxon>
        <taxon>Poeae</taxon>
        <taxon>Poeae Chloroplast Group 2 (Poeae type)</taxon>
        <taxon>Loliodinae</taxon>
        <taxon>Loliinae</taxon>
        <taxon>Lolium</taxon>
    </lineage>
</organism>
<comment type="cofactor">
    <cofactor evidence="16">
        <name>Ca(2+)</name>
        <dbReference type="ChEBI" id="CHEBI:29108"/>
    </cofactor>
    <text evidence="16">Binds 2 calcium ions per subunit.</text>
</comment>
<evidence type="ECO:0000256" key="18">
    <source>
        <dbReference type="PIRSR" id="PIRSR600823-5"/>
    </source>
</evidence>
<evidence type="ECO:0000256" key="20">
    <source>
        <dbReference type="SAM" id="SignalP"/>
    </source>
</evidence>
<evidence type="ECO:0000256" key="13">
    <source>
        <dbReference type="ARBA" id="ARBA00023324"/>
    </source>
</evidence>
<feature type="binding site" evidence="16">
    <location>
        <position position="435"/>
    </location>
    <ligand>
        <name>Ca(2+)</name>
        <dbReference type="ChEBI" id="CHEBI:29108"/>
        <label>2</label>
    </ligand>
</feature>
<comment type="cofactor">
    <cofactor evidence="16">
        <name>heme b</name>
        <dbReference type="ChEBI" id="CHEBI:60344"/>
    </cofactor>
    <text evidence="16">Binds 1 heme b (iron(II)-protoporphyrin IX) group per subunit.</text>
</comment>
<feature type="region of interest" description="Disordered" evidence="19">
    <location>
        <begin position="44"/>
        <end position="211"/>
    </location>
</feature>
<dbReference type="GO" id="GO:0140825">
    <property type="term" value="F:lactoperoxidase activity"/>
    <property type="evidence" value="ECO:0007669"/>
    <property type="project" value="UniProtKB-EC"/>
</dbReference>
<sequence>MANLVVLVLFASLRAVTAKHGSPAPAPTPEVPSYISSPAAAPTLRMPISAPHTPQSFSPSYISSPAAAPTPGMPSSDPRTPRSFSPNYISSPAAAPTPTPEMPSSTPHNSQSSSPSYNSSPAASPSNPSSSEILVPSLPSPYSSPPSFQDHSSHDATPAAAPSFSFPSSAPVPSPQDSLPSYISPLAAPTPSPPSMATPSPARPAPSPSTKLRLKVGYYKRSCPQAENIIRAAVRSATSKNPGIGAGLIRLHFHDCFVQGCDASVLLDPTPTNLQPEKLSPPNVQSLRGFEVIDLAKKALEKACPGRVSCADIISFAARDASLFLSSGRINFQMPAGRLDGRVSLSSEALQFLPPPFSNLSQLINNFKAKNLDEDDLVVLSGAHSIGVSHCSSFTGFLAPNPPAMDPTFAAKIQSKCAVRPNVSSDPTVMQDIMTPNQLDSRYYTNILKRNVLFASDAALLSSQRTSIKVLENAFIPSRWEMKFAKAMVKMAAIELKTAANGEIRRMCRVINN</sequence>
<dbReference type="CDD" id="cd00693">
    <property type="entry name" value="secretory_peroxidase"/>
    <property type="match status" value="1"/>
</dbReference>
<feature type="disulfide bond" evidence="18">
    <location>
        <begin position="391"/>
        <end position="417"/>
    </location>
</feature>
<evidence type="ECO:0000256" key="17">
    <source>
        <dbReference type="PIRSR" id="PIRSR600823-4"/>
    </source>
</evidence>
<feature type="compositionally biased region" description="Pro residues" evidence="19">
    <location>
        <begin position="188"/>
        <end position="207"/>
    </location>
</feature>
<feature type="compositionally biased region" description="Low complexity" evidence="19">
    <location>
        <begin position="102"/>
        <end position="137"/>
    </location>
</feature>
<evidence type="ECO:0000259" key="21">
    <source>
        <dbReference type="PROSITE" id="PS50873"/>
    </source>
</evidence>
<feature type="chain" id="PRO_5042028170" description="peroxidase" evidence="20">
    <location>
        <begin position="19"/>
        <end position="513"/>
    </location>
</feature>
<feature type="binding site" evidence="16">
    <location>
        <position position="264"/>
    </location>
    <ligand>
        <name>Ca(2+)</name>
        <dbReference type="ChEBI" id="CHEBI:29108"/>
        <label>1</label>
    </ligand>
</feature>
<dbReference type="GO" id="GO:0046872">
    <property type="term" value="F:metal ion binding"/>
    <property type="evidence" value="ECO:0007669"/>
    <property type="project" value="UniProtKB-KW"/>
</dbReference>
<feature type="binding site" evidence="16">
    <location>
        <position position="255"/>
    </location>
    <ligand>
        <name>Ca(2+)</name>
        <dbReference type="ChEBI" id="CHEBI:29108"/>
        <label>1</label>
    </ligand>
</feature>
<evidence type="ECO:0000256" key="8">
    <source>
        <dbReference type="ARBA" id="ARBA00023002"/>
    </source>
</evidence>
<dbReference type="PRINTS" id="PR00458">
    <property type="entry name" value="PEROXIDASE"/>
</dbReference>
<evidence type="ECO:0000313" key="23">
    <source>
        <dbReference type="Proteomes" id="UP001231189"/>
    </source>
</evidence>
<dbReference type="GO" id="GO:0042744">
    <property type="term" value="P:hydrogen peroxide catabolic process"/>
    <property type="evidence" value="ECO:0007669"/>
    <property type="project" value="UniProtKB-KW"/>
</dbReference>
<dbReference type="FunFam" id="1.10.520.10:FF:000028">
    <property type="entry name" value="Peroxidase"/>
    <property type="match status" value="1"/>
</dbReference>
<evidence type="ECO:0000256" key="12">
    <source>
        <dbReference type="ARBA" id="ARBA00023283"/>
    </source>
</evidence>
<dbReference type="FunFam" id="1.10.420.10:FF:000006">
    <property type="entry name" value="Peroxidase"/>
    <property type="match status" value="1"/>
</dbReference>
<dbReference type="GO" id="GO:0006979">
    <property type="term" value="P:response to oxidative stress"/>
    <property type="evidence" value="ECO:0007669"/>
    <property type="project" value="InterPro"/>
</dbReference>
<keyword evidence="7 16" id="KW-0106">Calcium</keyword>
<evidence type="ECO:0000256" key="4">
    <source>
        <dbReference type="ARBA" id="ARBA00022559"/>
    </source>
</evidence>
<dbReference type="InterPro" id="IPR010255">
    <property type="entry name" value="Haem_peroxidase_sf"/>
</dbReference>
<keyword evidence="5" id="KW-0349">Heme</keyword>
<evidence type="ECO:0000256" key="19">
    <source>
        <dbReference type="SAM" id="MobiDB-lite"/>
    </source>
</evidence>
<evidence type="ECO:0000256" key="15">
    <source>
        <dbReference type="PIRSR" id="PIRSR600823-2"/>
    </source>
</evidence>
<comment type="similarity">
    <text evidence="2">Belongs to the peroxidase family. Ascorbate peroxidase subfamily.</text>
</comment>
<accession>A0AAD8TB86</accession>
<dbReference type="EC" id="1.11.1.7" evidence="3"/>
<dbReference type="PRINTS" id="PR00461">
    <property type="entry name" value="PLPEROXIDASE"/>
</dbReference>
<evidence type="ECO:0000256" key="9">
    <source>
        <dbReference type="ARBA" id="ARBA00023004"/>
    </source>
</evidence>
<evidence type="ECO:0000256" key="3">
    <source>
        <dbReference type="ARBA" id="ARBA00012313"/>
    </source>
</evidence>
<name>A0AAD8TB86_LOLMU</name>
<dbReference type="InterPro" id="IPR033905">
    <property type="entry name" value="Secretory_peroxidase"/>
</dbReference>
<feature type="binding site" evidence="16">
    <location>
        <position position="260"/>
    </location>
    <ligand>
        <name>Ca(2+)</name>
        <dbReference type="ChEBI" id="CHEBI:29108"/>
        <label>1</label>
    </ligand>
</feature>
<dbReference type="PROSITE" id="PS50873">
    <property type="entry name" value="PEROXIDASE_4"/>
    <property type="match status" value="1"/>
</dbReference>
<proteinExistence type="inferred from homology"/>
<evidence type="ECO:0000256" key="16">
    <source>
        <dbReference type="PIRSR" id="PIRSR600823-3"/>
    </source>
</evidence>
<feature type="binding site" evidence="16">
    <location>
        <position position="440"/>
    </location>
    <ligand>
        <name>Ca(2+)</name>
        <dbReference type="ChEBI" id="CHEBI:29108"/>
        <label>2</label>
    </ligand>
</feature>
<feature type="compositionally biased region" description="Low complexity" evidence="19">
    <location>
        <begin position="156"/>
        <end position="171"/>
    </location>
</feature>
<keyword evidence="23" id="KW-1185">Reference proteome</keyword>
<dbReference type="InterPro" id="IPR000823">
    <property type="entry name" value="Peroxidase_pln"/>
</dbReference>
<keyword evidence="6 16" id="KW-0479">Metal-binding</keyword>
<feature type="domain" description="Plant heme peroxidase family profile" evidence="21">
    <location>
        <begin position="213"/>
        <end position="512"/>
    </location>
</feature>
<feature type="binding site" evidence="16">
    <location>
        <position position="262"/>
    </location>
    <ligand>
        <name>Ca(2+)</name>
        <dbReference type="ChEBI" id="CHEBI:29108"/>
        <label>1</label>
    </ligand>
</feature>
<evidence type="ECO:0000256" key="11">
    <source>
        <dbReference type="ARBA" id="ARBA00023180"/>
    </source>
</evidence>
<dbReference type="InterPro" id="IPR019793">
    <property type="entry name" value="Peroxidases_heam-ligand_BS"/>
</dbReference>
<dbReference type="Gene3D" id="1.10.520.10">
    <property type="match status" value="1"/>
</dbReference>
<dbReference type="InterPro" id="IPR002016">
    <property type="entry name" value="Haem_peroxidase"/>
</dbReference>
<dbReference type="Proteomes" id="UP001231189">
    <property type="component" value="Unassembled WGS sequence"/>
</dbReference>
<feature type="binding site" description="axial binding residue" evidence="16">
    <location>
        <position position="384"/>
    </location>
    <ligand>
        <name>heme b</name>
        <dbReference type="ChEBI" id="CHEBI:60344"/>
    </ligand>
    <ligandPart>
        <name>Fe</name>
        <dbReference type="ChEBI" id="CHEBI:18248"/>
    </ligandPart>
</feature>
<keyword evidence="10 18" id="KW-1015">Disulfide bond</keyword>
<feature type="binding site" evidence="16">
    <location>
        <position position="277"/>
    </location>
    <ligand>
        <name>Ca(2+)</name>
        <dbReference type="ChEBI" id="CHEBI:29108"/>
        <label>1</label>
    </ligand>
</feature>
<feature type="binding site" evidence="16">
    <location>
        <position position="432"/>
    </location>
    <ligand>
        <name>Ca(2+)</name>
        <dbReference type="ChEBI" id="CHEBI:29108"/>
        <label>2</label>
    </ligand>
</feature>
<feature type="disulfide bond" evidence="18">
    <location>
        <begin position="256"/>
        <end position="261"/>
    </location>
</feature>
<comment type="caution">
    <text evidence="22">The sequence shown here is derived from an EMBL/GenBank/DDBJ whole genome shotgun (WGS) entry which is preliminary data.</text>
</comment>
<dbReference type="PANTHER" id="PTHR31235">
    <property type="entry name" value="PEROXIDASE 25-RELATED"/>
    <property type="match status" value="1"/>
</dbReference>
<feature type="disulfide bond" evidence="18">
    <location>
        <begin position="223"/>
        <end position="304"/>
    </location>
</feature>
<evidence type="ECO:0000256" key="14">
    <source>
        <dbReference type="PIRSR" id="PIRSR600823-1"/>
    </source>
</evidence>
<protein>
    <recommendedName>
        <fullName evidence="3">peroxidase</fullName>
        <ecNumber evidence="3">1.11.1.7</ecNumber>
    </recommendedName>
</protein>
<gene>
    <name evidence="22" type="ORF">QYE76_039324</name>
</gene>
<evidence type="ECO:0000256" key="2">
    <source>
        <dbReference type="ARBA" id="ARBA00006873"/>
    </source>
</evidence>
<dbReference type="PROSITE" id="PS00436">
    <property type="entry name" value="PEROXIDASE_2"/>
    <property type="match status" value="1"/>
</dbReference>
<evidence type="ECO:0000256" key="1">
    <source>
        <dbReference type="ARBA" id="ARBA00000189"/>
    </source>
</evidence>
<comment type="catalytic activity">
    <reaction evidence="1">
        <text>2 a phenolic donor + H2O2 = 2 a phenolic radical donor + 2 H2O</text>
        <dbReference type="Rhea" id="RHEA:56136"/>
        <dbReference type="ChEBI" id="CHEBI:15377"/>
        <dbReference type="ChEBI" id="CHEBI:16240"/>
        <dbReference type="ChEBI" id="CHEBI:139520"/>
        <dbReference type="ChEBI" id="CHEBI:139521"/>
        <dbReference type="EC" id="1.11.1.7"/>
    </reaction>
</comment>
<evidence type="ECO:0000256" key="5">
    <source>
        <dbReference type="ARBA" id="ARBA00022617"/>
    </source>
</evidence>
<keyword evidence="4" id="KW-0575">Peroxidase</keyword>
<keyword evidence="9 16" id="KW-0408">Iron</keyword>
<keyword evidence="13" id="KW-0376">Hydrogen peroxide</keyword>
<feature type="site" description="Transition state stabilizer" evidence="17">
    <location>
        <position position="250"/>
    </location>
</feature>
<dbReference type="EMBL" id="JAUUTY010000002">
    <property type="protein sequence ID" value="KAK1678476.1"/>
    <property type="molecule type" value="Genomic_DNA"/>
</dbReference>
<dbReference type="InterPro" id="IPR019794">
    <property type="entry name" value="Peroxidases_AS"/>
</dbReference>
<feature type="disulfide bond" evidence="18">
    <location>
        <begin position="310"/>
        <end position="508"/>
    </location>
</feature>
<keyword evidence="12" id="KW-0873">Pyrrolidone carboxylic acid</keyword>
<dbReference type="Pfam" id="PF00141">
    <property type="entry name" value="peroxidase"/>
    <property type="match status" value="1"/>
</dbReference>
<reference evidence="22" key="1">
    <citation type="submission" date="2023-07" db="EMBL/GenBank/DDBJ databases">
        <title>A chromosome-level genome assembly of Lolium multiflorum.</title>
        <authorList>
            <person name="Chen Y."/>
            <person name="Copetti D."/>
            <person name="Kolliker R."/>
            <person name="Studer B."/>
        </authorList>
    </citation>
    <scope>NUCLEOTIDE SEQUENCE</scope>
    <source>
        <strain evidence="22">02402/16</strain>
        <tissue evidence="22">Leaf</tissue>
    </source>
</reference>
<dbReference type="AlphaFoldDB" id="A0AAD8TB86"/>
<dbReference type="Gene3D" id="1.10.420.10">
    <property type="entry name" value="Peroxidase, domain 2"/>
    <property type="match status" value="1"/>
</dbReference>
<dbReference type="PROSITE" id="PS00435">
    <property type="entry name" value="PEROXIDASE_1"/>
    <property type="match status" value="1"/>
</dbReference>
<keyword evidence="20" id="KW-0732">Signal</keyword>
<evidence type="ECO:0000313" key="22">
    <source>
        <dbReference type="EMBL" id="KAK1678476.1"/>
    </source>
</evidence>
<feature type="compositionally biased region" description="Low complexity" evidence="19">
    <location>
        <begin position="54"/>
        <end position="70"/>
    </location>
</feature>